<dbReference type="Gene3D" id="2.60.40.1240">
    <property type="match status" value="1"/>
</dbReference>
<dbReference type="InterPro" id="IPR029050">
    <property type="entry name" value="Immunoprotect_excell_Ig-like"/>
</dbReference>
<comment type="caution">
    <text evidence="4">The sequence shown here is derived from an EMBL/GenBank/DDBJ whole genome shotgun (WGS) entry which is preliminary data.</text>
</comment>
<name>A0A918QKI7_9ACTN</name>
<keyword evidence="1 3" id="KW-0732">Signal</keyword>
<dbReference type="Proteomes" id="UP000630936">
    <property type="component" value="Unassembled WGS sequence"/>
</dbReference>
<sequence>MTRNTKATVPAVLLLALVTGCGSAPNPDKPAAAASTPAEAATSAPVPEPTEEATEEPVAEPTRDIGQAWEYEGTIADEAVEGSEAVLGYTQGVKSIVSADEDAGTTGYEWAAVELKSCSVKGSFYATTMNWTLSYEDGSRIEPSSTTYDDFPKPEYPVETKLTAGKCVKGKVVFAVPAKDRPATIVYAPDSVEIPLEWTVPAK</sequence>
<gene>
    <name evidence="4" type="ORF">GCM10010387_58440</name>
</gene>
<feature type="signal peptide" evidence="3">
    <location>
        <begin position="1"/>
        <end position="24"/>
    </location>
</feature>
<dbReference type="PROSITE" id="PS51257">
    <property type="entry name" value="PROKAR_LIPOPROTEIN"/>
    <property type="match status" value="1"/>
</dbReference>
<feature type="region of interest" description="Disordered" evidence="2">
    <location>
        <begin position="26"/>
        <end position="64"/>
    </location>
</feature>
<evidence type="ECO:0000256" key="3">
    <source>
        <dbReference type="SAM" id="SignalP"/>
    </source>
</evidence>
<dbReference type="RefSeq" id="WP_190126260.1">
    <property type="nucleotide sequence ID" value="NZ_BMWG01000025.1"/>
</dbReference>
<reference evidence="4" key="1">
    <citation type="journal article" date="2014" name="Int. J. Syst. Evol. Microbiol.">
        <title>Complete genome sequence of Corynebacterium casei LMG S-19264T (=DSM 44701T), isolated from a smear-ripened cheese.</title>
        <authorList>
            <consortium name="US DOE Joint Genome Institute (JGI-PGF)"/>
            <person name="Walter F."/>
            <person name="Albersmeier A."/>
            <person name="Kalinowski J."/>
            <person name="Ruckert C."/>
        </authorList>
    </citation>
    <scope>NUCLEOTIDE SEQUENCE</scope>
    <source>
        <strain evidence="4">JCM 4988</strain>
    </source>
</reference>
<dbReference type="AlphaFoldDB" id="A0A918QKI7"/>
<organism evidence="4 5">
    <name type="scientific">Streptomyces inusitatus</name>
    <dbReference type="NCBI Taxonomy" id="68221"/>
    <lineage>
        <taxon>Bacteria</taxon>
        <taxon>Bacillati</taxon>
        <taxon>Actinomycetota</taxon>
        <taxon>Actinomycetes</taxon>
        <taxon>Kitasatosporales</taxon>
        <taxon>Streptomycetaceae</taxon>
        <taxon>Streptomyces</taxon>
    </lineage>
</organism>
<reference evidence="4" key="2">
    <citation type="submission" date="2020-09" db="EMBL/GenBank/DDBJ databases">
        <authorList>
            <person name="Sun Q."/>
            <person name="Ohkuma M."/>
        </authorList>
    </citation>
    <scope>NUCLEOTIDE SEQUENCE</scope>
    <source>
        <strain evidence="4">JCM 4988</strain>
    </source>
</reference>
<feature type="compositionally biased region" description="Low complexity" evidence="2">
    <location>
        <begin position="30"/>
        <end position="45"/>
    </location>
</feature>
<proteinExistence type="predicted"/>
<accession>A0A918QKI7</accession>
<evidence type="ECO:0000256" key="2">
    <source>
        <dbReference type="SAM" id="MobiDB-lite"/>
    </source>
</evidence>
<feature type="chain" id="PRO_5038757486" description="DUF4352 domain-containing protein" evidence="3">
    <location>
        <begin position="25"/>
        <end position="203"/>
    </location>
</feature>
<evidence type="ECO:0000256" key="1">
    <source>
        <dbReference type="ARBA" id="ARBA00022729"/>
    </source>
</evidence>
<evidence type="ECO:0000313" key="4">
    <source>
        <dbReference type="EMBL" id="GGZ56738.1"/>
    </source>
</evidence>
<protein>
    <recommendedName>
        <fullName evidence="6">DUF4352 domain-containing protein</fullName>
    </recommendedName>
</protein>
<dbReference type="EMBL" id="BMWG01000025">
    <property type="protein sequence ID" value="GGZ56738.1"/>
    <property type="molecule type" value="Genomic_DNA"/>
</dbReference>
<feature type="compositionally biased region" description="Acidic residues" evidence="2">
    <location>
        <begin position="49"/>
        <end position="58"/>
    </location>
</feature>
<keyword evidence="5" id="KW-1185">Reference proteome</keyword>
<evidence type="ECO:0000313" key="5">
    <source>
        <dbReference type="Proteomes" id="UP000630936"/>
    </source>
</evidence>
<evidence type="ECO:0008006" key="6">
    <source>
        <dbReference type="Google" id="ProtNLM"/>
    </source>
</evidence>